<feature type="region of interest" description="Disordered" evidence="2">
    <location>
        <begin position="55"/>
        <end position="244"/>
    </location>
</feature>
<dbReference type="NCBIfam" id="NF041410">
    <property type="entry name" value="XopAW"/>
    <property type="match status" value="1"/>
</dbReference>
<organism evidence="4 5">
    <name type="scientific">Oryzomicrobium terrae</name>
    <dbReference type="NCBI Taxonomy" id="1735038"/>
    <lineage>
        <taxon>Bacteria</taxon>
        <taxon>Pseudomonadati</taxon>
        <taxon>Pseudomonadota</taxon>
        <taxon>Betaproteobacteria</taxon>
        <taxon>Rhodocyclales</taxon>
        <taxon>Rhodocyclaceae</taxon>
        <taxon>Oryzomicrobium</taxon>
    </lineage>
</organism>
<evidence type="ECO:0000256" key="2">
    <source>
        <dbReference type="SAM" id="MobiDB-lite"/>
    </source>
</evidence>
<evidence type="ECO:0000259" key="3">
    <source>
        <dbReference type="PROSITE" id="PS50222"/>
    </source>
</evidence>
<dbReference type="PROSITE" id="PS00018">
    <property type="entry name" value="EF_HAND_1"/>
    <property type="match status" value="3"/>
</dbReference>
<feature type="compositionally biased region" description="Basic and acidic residues" evidence="2">
    <location>
        <begin position="158"/>
        <end position="175"/>
    </location>
</feature>
<feature type="compositionally biased region" description="Low complexity" evidence="2">
    <location>
        <begin position="8"/>
        <end position="19"/>
    </location>
</feature>
<gene>
    <name evidence="4" type="ORF">OTERR_13530</name>
</gene>
<proteinExistence type="predicted"/>
<dbReference type="GO" id="GO:0005829">
    <property type="term" value="C:cytosol"/>
    <property type="evidence" value="ECO:0007669"/>
    <property type="project" value="TreeGrafter"/>
</dbReference>
<dbReference type="PANTHER" id="PTHR19972:SF10">
    <property type="entry name" value="CALBINDIN-32"/>
    <property type="match status" value="1"/>
</dbReference>
<sequence>MISGVSSGGYSSMTLSSMGGSRGGPDLSKLQEKLFAKADANGDGSIDKSELSSLLKSNASSDGSGSSSSDIDTLFSALDSDGSGSVSKDETSAAISKVLEQLQSQLSSAMGGGRPHGPGGPGGPGGDPAKMFSDADSDGDGSISKSELTSLLQSKSSDQGRDVSSKVDQILKQDDSDGDGAISQSEFTSAMDKRRSDMESRMAQSGPPPAPPSGQRGDQVSAASGADSSSSSDTSDTSSSNGNELSSFINALLQQYRNASSTASNSLVSTLSVVA</sequence>
<accession>A0A5C1E890</accession>
<keyword evidence="5" id="KW-1185">Reference proteome</keyword>
<dbReference type="Pfam" id="PF13499">
    <property type="entry name" value="EF-hand_7"/>
    <property type="match status" value="2"/>
</dbReference>
<dbReference type="GO" id="GO:0051480">
    <property type="term" value="P:regulation of cytosolic calcium ion concentration"/>
    <property type="evidence" value="ECO:0007669"/>
    <property type="project" value="TreeGrafter"/>
</dbReference>
<feature type="compositionally biased region" description="Low complexity" evidence="2">
    <location>
        <begin position="221"/>
        <end position="243"/>
    </location>
</feature>
<dbReference type="AlphaFoldDB" id="A0A5C1E890"/>
<feature type="compositionally biased region" description="Gly residues" evidence="2">
    <location>
        <begin position="110"/>
        <end position="126"/>
    </location>
</feature>
<keyword evidence="1" id="KW-0106">Calcium</keyword>
<dbReference type="InterPro" id="IPR002048">
    <property type="entry name" value="EF_hand_dom"/>
</dbReference>
<feature type="compositionally biased region" description="Low complexity" evidence="2">
    <location>
        <begin position="60"/>
        <end position="70"/>
    </location>
</feature>
<dbReference type="InterPro" id="IPR011992">
    <property type="entry name" value="EF-hand-dom_pair"/>
</dbReference>
<protein>
    <recommendedName>
        <fullName evidence="3">EF-hand domain-containing protein</fullName>
    </recommendedName>
</protein>
<dbReference type="SMART" id="SM00054">
    <property type="entry name" value="EFh"/>
    <property type="match status" value="4"/>
</dbReference>
<dbReference type="PROSITE" id="PS50222">
    <property type="entry name" value="EF_HAND_2"/>
    <property type="match status" value="4"/>
</dbReference>
<dbReference type="InterPro" id="IPR051001">
    <property type="entry name" value="Calbindin_Ca-bind"/>
</dbReference>
<name>A0A5C1E890_9RHOO</name>
<reference evidence="4 5" key="1">
    <citation type="submission" date="2017-07" db="EMBL/GenBank/DDBJ databases">
        <title>Complete genome sequence of Oryzomicrobium terrae TPP412.</title>
        <authorList>
            <person name="Chiu L.-W."/>
            <person name="Lo K.-J."/>
            <person name="Tsai Y.-M."/>
            <person name="Lin S.-S."/>
            <person name="Kuo C.-H."/>
            <person name="Liu C.-T."/>
        </authorList>
    </citation>
    <scope>NUCLEOTIDE SEQUENCE [LARGE SCALE GENOMIC DNA]</scope>
    <source>
        <strain evidence="4 5">TPP412</strain>
    </source>
</reference>
<dbReference type="GO" id="GO:0005509">
    <property type="term" value="F:calcium ion binding"/>
    <property type="evidence" value="ECO:0007669"/>
    <property type="project" value="InterPro"/>
</dbReference>
<feature type="compositionally biased region" description="Polar residues" evidence="2">
    <location>
        <begin position="147"/>
        <end position="157"/>
    </location>
</feature>
<dbReference type="EMBL" id="CP022579">
    <property type="protein sequence ID" value="QEL64829.1"/>
    <property type="molecule type" value="Genomic_DNA"/>
</dbReference>
<evidence type="ECO:0000313" key="5">
    <source>
        <dbReference type="Proteomes" id="UP000323671"/>
    </source>
</evidence>
<feature type="domain" description="EF-hand" evidence="3">
    <location>
        <begin position="130"/>
        <end position="158"/>
    </location>
</feature>
<evidence type="ECO:0000313" key="4">
    <source>
        <dbReference type="EMBL" id="QEL64829.1"/>
    </source>
</evidence>
<feature type="domain" description="EF-hand" evidence="3">
    <location>
        <begin position="26"/>
        <end position="61"/>
    </location>
</feature>
<feature type="domain" description="EF-hand" evidence="3">
    <location>
        <begin position="66"/>
        <end position="101"/>
    </location>
</feature>
<dbReference type="Gene3D" id="1.10.238.10">
    <property type="entry name" value="EF-hand"/>
    <property type="match status" value="2"/>
</dbReference>
<feature type="region of interest" description="Disordered" evidence="2">
    <location>
        <begin position="1"/>
        <end position="30"/>
    </location>
</feature>
<feature type="domain" description="EF-hand" evidence="3">
    <location>
        <begin position="162"/>
        <end position="197"/>
    </location>
</feature>
<evidence type="ECO:0000256" key="1">
    <source>
        <dbReference type="ARBA" id="ARBA00022837"/>
    </source>
</evidence>
<dbReference type="KEGG" id="otr:OTERR_13530"/>
<dbReference type="SUPFAM" id="SSF47473">
    <property type="entry name" value="EF-hand"/>
    <property type="match status" value="1"/>
</dbReference>
<dbReference type="PANTHER" id="PTHR19972">
    <property type="entry name" value="CALBINDIN"/>
    <property type="match status" value="1"/>
</dbReference>
<dbReference type="InterPro" id="IPR018247">
    <property type="entry name" value="EF_Hand_1_Ca_BS"/>
</dbReference>
<feature type="compositionally biased region" description="Basic and acidic residues" evidence="2">
    <location>
        <begin position="191"/>
        <end position="200"/>
    </location>
</feature>
<dbReference type="Proteomes" id="UP000323671">
    <property type="component" value="Chromosome"/>
</dbReference>